<proteinExistence type="predicted"/>
<dbReference type="AlphaFoldDB" id="A0A1T4M1J0"/>
<evidence type="ECO:0000313" key="1">
    <source>
        <dbReference type="EMBL" id="SJZ60594.1"/>
    </source>
</evidence>
<reference evidence="1 2" key="1">
    <citation type="submission" date="2017-02" db="EMBL/GenBank/DDBJ databases">
        <authorList>
            <person name="Peterson S.W."/>
        </authorList>
    </citation>
    <scope>NUCLEOTIDE SEQUENCE [LARGE SCALE GENOMIC DNA]</scope>
    <source>
        <strain evidence="1 2">DSM 22335</strain>
    </source>
</reference>
<gene>
    <name evidence="1" type="ORF">SAMN04488132_10397</name>
</gene>
<evidence type="ECO:0000313" key="2">
    <source>
        <dbReference type="Proteomes" id="UP000190888"/>
    </source>
</evidence>
<name>A0A1T4M1J0_9BACT</name>
<sequence>MPFNQMKVYNQHLEIAHMNSGDRNASLYSIFKRDIEDNTAFTFRGKRINPIKGEDIPMQTLFRHLTTVIVDQATRSREFEIQRSIRLHWIKFHTDEVKKDEIMTFSVEDTDGIRTYIVDVKEKYVIILAPYRNRQEYYLLTAYYLEGRNIKKIESKYKRRLPELV</sequence>
<keyword evidence="2" id="KW-1185">Reference proteome</keyword>
<dbReference type="EMBL" id="FUWH01000003">
    <property type="protein sequence ID" value="SJZ60594.1"/>
    <property type="molecule type" value="Genomic_DNA"/>
</dbReference>
<accession>A0A1T4M1J0</accession>
<protein>
    <recommendedName>
        <fullName evidence="3">Phage-Barnase-EndoU-ColicinE5/D-RelE like nuclease 2 domain-containing protein</fullName>
    </recommendedName>
</protein>
<evidence type="ECO:0008006" key="3">
    <source>
        <dbReference type="Google" id="ProtNLM"/>
    </source>
</evidence>
<dbReference type="OrthoDB" id="837327at2"/>
<dbReference type="Proteomes" id="UP000190888">
    <property type="component" value="Unassembled WGS sequence"/>
</dbReference>
<organism evidence="1 2">
    <name type="scientific">Sediminibacterium ginsengisoli</name>
    <dbReference type="NCBI Taxonomy" id="413434"/>
    <lineage>
        <taxon>Bacteria</taxon>
        <taxon>Pseudomonadati</taxon>
        <taxon>Bacteroidota</taxon>
        <taxon>Chitinophagia</taxon>
        <taxon>Chitinophagales</taxon>
        <taxon>Chitinophagaceae</taxon>
        <taxon>Sediminibacterium</taxon>
    </lineage>
</organism>
<dbReference type="RefSeq" id="WP_078830600.1">
    <property type="nucleotide sequence ID" value="NZ_FUWH01000003.1"/>
</dbReference>